<accession>A0A8J3C5E7</accession>
<reference evidence="2" key="2">
    <citation type="submission" date="2020-09" db="EMBL/GenBank/DDBJ databases">
        <authorList>
            <person name="Sun Q."/>
            <person name="Zhou Y."/>
        </authorList>
    </citation>
    <scope>NUCLEOTIDE SEQUENCE</scope>
    <source>
        <strain evidence="2">CGMCC 4.7299</strain>
    </source>
</reference>
<organism evidence="2 3">
    <name type="scientific">Mangrovihabitans endophyticus</name>
    <dbReference type="NCBI Taxonomy" id="1751298"/>
    <lineage>
        <taxon>Bacteria</taxon>
        <taxon>Bacillati</taxon>
        <taxon>Actinomycetota</taxon>
        <taxon>Actinomycetes</taxon>
        <taxon>Micromonosporales</taxon>
        <taxon>Micromonosporaceae</taxon>
        <taxon>Mangrovihabitans</taxon>
    </lineage>
</organism>
<name>A0A8J3C5E7_9ACTN</name>
<feature type="domain" description="NACHT N-terminal Helical" evidence="1">
    <location>
        <begin position="21"/>
        <end position="235"/>
    </location>
</feature>
<keyword evidence="3" id="KW-1185">Reference proteome</keyword>
<protein>
    <recommendedName>
        <fullName evidence="1">NACHT N-terminal Helical domain-containing protein</fullName>
    </recommendedName>
</protein>
<evidence type="ECO:0000259" key="1">
    <source>
        <dbReference type="Pfam" id="PF22738"/>
    </source>
</evidence>
<dbReference type="SUPFAM" id="SSF52540">
    <property type="entry name" value="P-loop containing nucleoside triphosphate hydrolases"/>
    <property type="match status" value="1"/>
</dbReference>
<dbReference type="AlphaFoldDB" id="A0A8J3C5E7"/>
<dbReference type="Pfam" id="PF22738">
    <property type="entry name" value="NNH7"/>
    <property type="match status" value="1"/>
</dbReference>
<sequence length="678" mass="72346">MPPERVTLCRLVVGHDGLMGKRLTYVDAVRLLGGAGSGVAVADLALGGALLAGTAAGVPGVLGLFGAKSELIRVGRVLVGGLGDRVRGSGRLDRTARLHAAHAVIVVTAYFEAFDLVDADLTREDQLRLAGAGAGAGEGAGGWIGDLLAVEVPTPAPEAPYEVLLRQLNGWYADLSRRFAAFLAGLAVWDSLDDGARARVAEGLLERVPGAAVRRYEVLQRRLAAEVIEFRLWTRAVDDQATRDGVRAVTRGLQDLEVLLREAVSTREPERHRAALIAWHRAELEEPVLADEGLQHGVRMPALGEIYIDPVFRARPGGPGDLPSAEEWWADPEVRDDLPSFLAGYLTSAGATVAPLLVLGQPGAGKSALTRVIAARLPAADFVPVRVPLREVPADAALQDQIEHALRAATGQVITWPALVTGDEGGALPVLLLDGFDELLQATGVSRSDFLEQIAAFQRREAVQRRPVAVIVTSRIAVADRARLPPDSTVLRLEPFTPAQVARWLSVWSDANTAILAGHGLTVLPAEVANTFPDLAGQPLLLLMLALYDAEANEVQAMGEERLDAANLYERLLRSYAAREVRKSTDDATEALVESELQRLSVAAFAMFNRGQQWVTAPELDADLTALGIGPDRPAVAGFRAPLTPGQELLGRFFFIQDAGTVSGCKRTSSCTPLSVSS</sequence>
<dbReference type="Proteomes" id="UP000656042">
    <property type="component" value="Unassembled WGS sequence"/>
</dbReference>
<dbReference type="InterPro" id="IPR027417">
    <property type="entry name" value="P-loop_NTPase"/>
</dbReference>
<dbReference type="EMBL" id="BMMX01000037">
    <property type="protein sequence ID" value="GGL11798.1"/>
    <property type="molecule type" value="Genomic_DNA"/>
</dbReference>
<gene>
    <name evidence="2" type="ORF">GCM10012284_53170</name>
</gene>
<reference evidence="2" key="1">
    <citation type="journal article" date="2014" name="Int. J. Syst. Evol. Microbiol.">
        <title>Complete genome sequence of Corynebacterium casei LMG S-19264T (=DSM 44701T), isolated from a smear-ripened cheese.</title>
        <authorList>
            <consortium name="US DOE Joint Genome Institute (JGI-PGF)"/>
            <person name="Walter F."/>
            <person name="Albersmeier A."/>
            <person name="Kalinowski J."/>
            <person name="Ruckert C."/>
        </authorList>
    </citation>
    <scope>NUCLEOTIDE SEQUENCE</scope>
    <source>
        <strain evidence="2">CGMCC 4.7299</strain>
    </source>
</reference>
<evidence type="ECO:0000313" key="3">
    <source>
        <dbReference type="Proteomes" id="UP000656042"/>
    </source>
</evidence>
<dbReference type="Gene3D" id="3.40.50.300">
    <property type="entry name" value="P-loop containing nucleotide triphosphate hydrolases"/>
    <property type="match status" value="1"/>
</dbReference>
<dbReference type="InterPro" id="IPR054567">
    <property type="entry name" value="NNH7"/>
</dbReference>
<proteinExistence type="predicted"/>
<evidence type="ECO:0000313" key="2">
    <source>
        <dbReference type="EMBL" id="GGL11798.1"/>
    </source>
</evidence>
<comment type="caution">
    <text evidence="2">The sequence shown here is derived from an EMBL/GenBank/DDBJ whole genome shotgun (WGS) entry which is preliminary data.</text>
</comment>